<dbReference type="InterPro" id="IPR021255">
    <property type="entry name" value="DUF2807"/>
</dbReference>
<dbReference type="RefSeq" id="WP_169528430.1">
    <property type="nucleotide sequence ID" value="NZ_JAAMPU010000108.1"/>
</dbReference>
<feature type="chain" id="PRO_5037270946" description="Putative auto-transporter adhesin head GIN domain-containing protein" evidence="2">
    <location>
        <begin position="18"/>
        <end position="239"/>
    </location>
</feature>
<dbReference type="Pfam" id="PF10988">
    <property type="entry name" value="DUF2807"/>
    <property type="match status" value="1"/>
</dbReference>
<dbReference type="Gene3D" id="2.160.20.120">
    <property type="match status" value="1"/>
</dbReference>
<reference evidence="4" key="1">
    <citation type="submission" date="2020-02" db="EMBL/GenBank/DDBJ databases">
        <title>Flavobacterium sp. genome.</title>
        <authorList>
            <person name="Jung H.S."/>
            <person name="Baek J.H."/>
            <person name="Jeon C.O."/>
        </authorList>
    </citation>
    <scope>NUCLEOTIDE SEQUENCE</scope>
    <source>
        <strain evidence="4">SE-s28</strain>
    </source>
</reference>
<dbReference type="EMBL" id="JAAMPU010000108">
    <property type="protein sequence ID" value="NMH29332.1"/>
    <property type="molecule type" value="Genomic_DNA"/>
</dbReference>
<protein>
    <recommendedName>
        <fullName evidence="3">Putative auto-transporter adhesin head GIN domain-containing protein</fullName>
    </recommendedName>
</protein>
<evidence type="ECO:0000313" key="5">
    <source>
        <dbReference type="Proteomes" id="UP000712080"/>
    </source>
</evidence>
<evidence type="ECO:0000259" key="3">
    <source>
        <dbReference type="Pfam" id="PF10988"/>
    </source>
</evidence>
<evidence type="ECO:0000256" key="1">
    <source>
        <dbReference type="SAM" id="MobiDB-lite"/>
    </source>
</evidence>
<feature type="signal peptide" evidence="2">
    <location>
        <begin position="1"/>
        <end position="17"/>
    </location>
</feature>
<feature type="region of interest" description="Disordered" evidence="1">
    <location>
        <begin position="212"/>
        <end position="231"/>
    </location>
</feature>
<name>A0A972FWK2_9FLAO</name>
<proteinExistence type="predicted"/>
<keyword evidence="5" id="KW-1185">Reference proteome</keyword>
<dbReference type="AlphaFoldDB" id="A0A972FWK2"/>
<gene>
    <name evidence="4" type="ORF">G6047_14935</name>
</gene>
<evidence type="ECO:0000256" key="2">
    <source>
        <dbReference type="SAM" id="SignalP"/>
    </source>
</evidence>
<organism evidence="4 5">
    <name type="scientific">Flavobacterium silvaticum</name>
    <dbReference type="NCBI Taxonomy" id="1852020"/>
    <lineage>
        <taxon>Bacteria</taxon>
        <taxon>Pseudomonadati</taxon>
        <taxon>Bacteroidota</taxon>
        <taxon>Flavobacteriia</taxon>
        <taxon>Flavobacteriales</taxon>
        <taxon>Flavobacteriaceae</taxon>
        <taxon>Flavobacterium</taxon>
    </lineage>
</organism>
<dbReference type="Proteomes" id="UP000712080">
    <property type="component" value="Unassembled WGS sequence"/>
</dbReference>
<feature type="domain" description="Putative auto-transporter adhesin head GIN" evidence="3">
    <location>
        <begin position="27"/>
        <end position="222"/>
    </location>
</feature>
<accession>A0A972FWK2</accession>
<comment type="caution">
    <text evidence="4">The sequence shown here is derived from an EMBL/GenBank/DDBJ whole genome shotgun (WGS) entry which is preliminary data.</text>
</comment>
<keyword evidence="2" id="KW-0732">Signal</keyword>
<evidence type="ECO:0000313" key="4">
    <source>
        <dbReference type="EMBL" id="NMH29332.1"/>
    </source>
</evidence>
<sequence length="239" mass="25787">MLKIIATLSSLLITVLAQESTTASGTFNRIEAGSNVELAIIQDNTNKVDCFYNGQPITSDGIVTIENGTLKLSANQKNRIRAEVHVMEISEVKLQKYALLSIQKLEQSEPIKIELGEKAVFSGKLKSPSVSIYADNGSVVNATLDSKDFVAMIGKDVRARFAGNVKSTDLTAKSNSTVNAIAMRTERATITTEGTANVRSNVSGQITAQLDPESRLTSSGKPIDRKPQMQPEARVVFAN</sequence>